<dbReference type="RefSeq" id="WP_089796390.1">
    <property type="nucleotide sequence ID" value="NZ_FPBP01000009.1"/>
</dbReference>
<reference evidence="2" key="1">
    <citation type="submission" date="2016-10" db="EMBL/GenBank/DDBJ databases">
        <authorList>
            <person name="Varghese N."/>
            <person name="Submissions S."/>
        </authorList>
    </citation>
    <scope>NUCLEOTIDE SEQUENCE [LARGE SCALE GENOMIC DNA]</scope>
    <source>
        <strain evidence="2">CGMCC 1.6981</strain>
    </source>
</reference>
<keyword evidence="2" id="KW-1185">Reference proteome</keyword>
<proteinExistence type="predicted"/>
<accession>A0A1I7J3H9</accession>
<sequence length="138" mass="15279">MSASVHQLPTPSQPPAVQRDRADFGALRAELHQRCADHDLAELWSSLATGERKALLASAKLSPREALTPIEQMAKFNREAIRGAIQRMSQYANRLRRQLEGDKPHPSRELASLARQALAEGDTRAAQHWLALIEKGVA</sequence>
<dbReference type="STRING" id="463301.SAMN04487955_10931"/>
<name>A0A1I7J3H9_9GAMM</name>
<dbReference type="Proteomes" id="UP000198693">
    <property type="component" value="Unassembled WGS sequence"/>
</dbReference>
<organism evidence="1 2">
    <name type="scientific">Halomonas korlensis</name>
    <dbReference type="NCBI Taxonomy" id="463301"/>
    <lineage>
        <taxon>Bacteria</taxon>
        <taxon>Pseudomonadati</taxon>
        <taxon>Pseudomonadota</taxon>
        <taxon>Gammaproteobacteria</taxon>
        <taxon>Oceanospirillales</taxon>
        <taxon>Halomonadaceae</taxon>
        <taxon>Halomonas</taxon>
    </lineage>
</organism>
<evidence type="ECO:0000313" key="2">
    <source>
        <dbReference type="Proteomes" id="UP000198693"/>
    </source>
</evidence>
<gene>
    <name evidence="1" type="ORF">SAMN04487955_10931</name>
</gene>
<protein>
    <submittedName>
        <fullName evidence="1">Uncharacterized protein</fullName>
    </submittedName>
</protein>
<evidence type="ECO:0000313" key="1">
    <source>
        <dbReference type="EMBL" id="SFU79687.1"/>
    </source>
</evidence>
<dbReference type="AlphaFoldDB" id="A0A1I7J3H9"/>
<dbReference type="EMBL" id="FPBP01000009">
    <property type="protein sequence ID" value="SFU79687.1"/>
    <property type="molecule type" value="Genomic_DNA"/>
</dbReference>
<dbReference type="OrthoDB" id="6164630at2"/>